<evidence type="ECO:0000259" key="1">
    <source>
        <dbReference type="PROSITE" id="PS51725"/>
    </source>
</evidence>
<organism evidence="2 3">
    <name type="scientific">Edwardsiella tarda (strain FL6-60)</name>
    <dbReference type="NCBI Taxonomy" id="718251"/>
    <lineage>
        <taxon>Bacteria</taxon>
        <taxon>Pseudomonadati</taxon>
        <taxon>Pseudomonadota</taxon>
        <taxon>Gammaproteobacteria</taxon>
        <taxon>Enterobacterales</taxon>
        <taxon>Hafniaceae</taxon>
        <taxon>Edwardsiella</taxon>
    </lineage>
</organism>
<dbReference type="KEGG" id="etd:ETAF_1908"/>
<dbReference type="HOGENOM" id="CLU_131496_11_1_6"/>
<dbReference type="Proteomes" id="UP000002230">
    <property type="component" value="Chromosome"/>
</dbReference>
<dbReference type="InterPro" id="IPR050744">
    <property type="entry name" value="AI-2_Isomerase_LsrG"/>
</dbReference>
<dbReference type="Pfam" id="PF03992">
    <property type="entry name" value="ABM"/>
    <property type="match status" value="1"/>
</dbReference>
<proteinExistence type="predicted"/>
<dbReference type="Gene3D" id="3.30.70.100">
    <property type="match status" value="1"/>
</dbReference>
<keyword evidence="3" id="KW-1185">Reference proteome</keyword>
<dbReference type="AlphaFoldDB" id="A0A0H3DVN9"/>
<reference evidence="3" key="1">
    <citation type="submission" date="2010-08" db="EMBL/GenBank/DDBJ databases">
        <title>Genome comparisons of Edwardsiella bacteria analysed using deep sequencing technology.</title>
        <authorList>
            <person name="van Soest J.J."/>
            <person name="Henkel C.V."/>
            <person name="Jansen H.J."/>
            <person name="van den Hondel C.A.M.J.J."/>
            <person name="Bloemberg G.V."/>
            <person name="Meijer A.H."/>
            <person name="Spaink H.P."/>
        </authorList>
    </citation>
    <scope>NUCLEOTIDE SEQUENCE [LARGE SCALE GENOMIC DNA]</scope>
    <source>
        <strain evidence="3">FL6-60</strain>
    </source>
</reference>
<dbReference type="SUPFAM" id="SSF54909">
    <property type="entry name" value="Dimeric alpha+beta barrel"/>
    <property type="match status" value="1"/>
</dbReference>
<evidence type="ECO:0000313" key="3">
    <source>
        <dbReference type="Proteomes" id="UP000002230"/>
    </source>
</evidence>
<dbReference type="EMBL" id="CP002154">
    <property type="protein sequence ID" value="ADM42014.1"/>
    <property type="molecule type" value="Genomic_DNA"/>
</dbReference>
<protein>
    <recommendedName>
        <fullName evidence="1">ABM domain-containing protein</fullName>
    </recommendedName>
</protein>
<accession>A0A0H3DVN9</accession>
<gene>
    <name evidence="2" type="ordered locus">ETAF_1908</name>
</gene>
<feature type="domain" description="ABM" evidence="1">
    <location>
        <begin position="4"/>
        <end position="96"/>
    </location>
</feature>
<dbReference type="PATRIC" id="fig|718251.5.peg.1977"/>
<dbReference type="PANTHER" id="PTHR33336:SF3">
    <property type="entry name" value="ABM DOMAIN-CONTAINING PROTEIN"/>
    <property type="match status" value="1"/>
</dbReference>
<dbReference type="InterPro" id="IPR007138">
    <property type="entry name" value="ABM_dom"/>
</dbReference>
<evidence type="ECO:0000313" key="2">
    <source>
        <dbReference type="EMBL" id="ADM42014.1"/>
    </source>
</evidence>
<dbReference type="InterPro" id="IPR011008">
    <property type="entry name" value="Dimeric_a/b-barrel"/>
</dbReference>
<dbReference type="PANTHER" id="PTHR33336">
    <property type="entry name" value="QUINOL MONOOXYGENASE YGIN-RELATED"/>
    <property type="match status" value="1"/>
</dbReference>
<dbReference type="PROSITE" id="PS51725">
    <property type="entry name" value="ABM"/>
    <property type="match status" value="1"/>
</dbReference>
<sequence>MSEVRIVATLVASAGQQEAVRHAALQLVEPSRAEAGNVRYDLHQEEGQAATLVFFEIWQSPQALTQHEKSAHFAAFLQAIEGRCASVEITRLRQIA</sequence>
<name>A0A0H3DVN9_EDWTF</name>
<dbReference type="GO" id="GO:0016491">
    <property type="term" value="F:oxidoreductase activity"/>
    <property type="evidence" value="ECO:0007669"/>
    <property type="project" value="TreeGrafter"/>
</dbReference>
<reference evidence="2 3" key="2">
    <citation type="journal article" date="2011" name="BMC Immunol.">
        <title>Comparison of static immersion and intravenous injection systems for exposure of zebrafish embryos to the natural pathogen Edwardsiella tarda.</title>
        <authorList>
            <person name="van Soest J.J."/>
            <person name="Stockhammer O.W."/>
            <person name="Ordas A."/>
            <person name="Bloemberg G.V."/>
            <person name="Spaink H.P."/>
            <person name="Meijer A.H."/>
        </authorList>
    </citation>
    <scope>NUCLEOTIDE SEQUENCE [LARGE SCALE GENOMIC DNA]</scope>
    <source>
        <strain evidence="2 3">FL6-60</strain>
    </source>
</reference>
<dbReference type="GO" id="GO:0005829">
    <property type="term" value="C:cytosol"/>
    <property type="evidence" value="ECO:0007669"/>
    <property type="project" value="TreeGrafter"/>
</dbReference>